<dbReference type="HOGENOM" id="CLU_025066_0_0_1"/>
<sequence length="259" mass="29160">EYDLEQKIDVEIRIREGTTKLLAACQHPSQALEAAKTLHTSNERMNVYMTELQSRKRDLLQKSACPARLGLTDLRFPLMWKDTDHFKNRGDYRRFAVFCLAKVGTEVMDTSLITPVDRSATDITFPDALVFTSAQPDFKMKLEVYSCMLQDDLSIASTPRKLQKSLHSSISRTLGRKLSATLKDPHGLKNDAIGPKFDLVATVTLGLDEVHDSVKSHDLVLENLENPCHQLPLFDHFCCRLAAEPECLSLEQTASVTLK</sequence>
<dbReference type="OMA" id="NPFWLPL"/>
<accession>E9FX25</accession>
<evidence type="ECO:0000313" key="3">
    <source>
        <dbReference type="Proteomes" id="UP000000305"/>
    </source>
</evidence>
<feature type="non-terminal residue" evidence="2">
    <location>
        <position position="259"/>
    </location>
</feature>
<dbReference type="eggNOG" id="ENOG502QRWR">
    <property type="taxonomic scope" value="Eukaryota"/>
</dbReference>
<dbReference type="InterPro" id="IPR012966">
    <property type="entry name" value="AHD"/>
</dbReference>
<gene>
    <name evidence="2" type="ORF">DAPPUDRAFT_23978</name>
</gene>
<dbReference type="EMBL" id="GL732526">
    <property type="protein sequence ID" value="EFX87997.1"/>
    <property type="molecule type" value="Genomic_DNA"/>
</dbReference>
<dbReference type="PhylomeDB" id="E9FX25"/>
<protein>
    <recommendedName>
        <fullName evidence="1">Anillin homology domain-containing protein</fullName>
    </recommendedName>
</protein>
<dbReference type="Proteomes" id="UP000000305">
    <property type="component" value="Unassembled WGS sequence"/>
</dbReference>
<feature type="non-terminal residue" evidence="2">
    <location>
        <position position="1"/>
    </location>
</feature>
<dbReference type="STRING" id="6669.E9FX25"/>
<reference evidence="2 3" key="1">
    <citation type="journal article" date="2011" name="Science">
        <title>The ecoresponsive genome of Daphnia pulex.</title>
        <authorList>
            <person name="Colbourne J.K."/>
            <person name="Pfrender M.E."/>
            <person name="Gilbert D."/>
            <person name="Thomas W.K."/>
            <person name="Tucker A."/>
            <person name="Oakley T.H."/>
            <person name="Tokishita S."/>
            <person name="Aerts A."/>
            <person name="Arnold G.J."/>
            <person name="Basu M.K."/>
            <person name="Bauer D.J."/>
            <person name="Caceres C.E."/>
            <person name="Carmel L."/>
            <person name="Casola C."/>
            <person name="Choi J.H."/>
            <person name="Detter J.C."/>
            <person name="Dong Q."/>
            <person name="Dusheyko S."/>
            <person name="Eads B.D."/>
            <person name="Frohlich T."/>
            <person name="Geiler-Samerotte K.A."/>
            <person name="Gerlach D."/>
            <person name="Hatcher P."/>
            <person name="Jogdeo S."/>
            <person name="Krijgsveld J."/>
            <person name="Kriventseva E.V."/>
            <person name="Kultz D."/>
            <person name="Laforsch C."/>
            <person name="Lindquist E."/>
            <person name="Lopez J."/>
            <person name="Manak J.R."/>
            <person name="Muller J."/>
            <person name="Pangilinan J."/>
            <person name="Patwardhan R.P."/>
            <person name="Pitluck S."/>
            <person name="Pritham E.J."/>
            <person name="Rechtsteiner A."/>
            <person name="Rho M."/>
            <person name="Rogozin I.B."/>
            <person name="Sakarya O."/>
            <person name="Salamov A."/>
            <person name="Schaack S."/>
            <person name="Shapiro H."/>
            <person name="Shiga Y."/>
            <person name="Skalitzky C."/>
            <person name="Smith Z."/>
            <person name="Souvorov A."/>
            <person name="Sung W."/>
            <person name="Tang Z."/>
            <person name="Tsuchiya D."/>
            <person name="Tu H."/>
            <person name="Vos H."/>
            <person name="Wang M."/>
            <person name="Wolf Y.I."/>
            <person name="Yamagata H."/>
            <person name="Yamada T."/>
            <person name="Ye Y."/>
            <person name="Shaw J.R."/>
            <person name="Andrews J."/>
            <person name="Crease T.J."/>
            <person name="Tang H."/>
            <person name="Lucas S.M."/>
            <person name="Robertson H.M."/>
            <person name="Bork P."/>
            <person name="Koonin E.V."/>
            <person name="Zdobnov E.M."/>
            <person name="Grigoriev I.V."/>
            <person name="Lynch M."/>
            <person name="Boore J.L."/>
        </authorList>
    </citation>
    <scope>NUCLEOTIDE SEQUENCE [LARGE SCALE GENOMIC DNA]</scope>
</reference>
<dbReference type="Pfam" id="PF08174">
    <property type="entry name" value="Anillin"/>
    <property type="match status" value="1"/>
</dbReference>
<dbReference type="PANTHER" id="PTHR21538">
    <property type="entry name" value="ANILLIN/RHOTEKIN RTKN"/>
    <property type="match status" value="1"/>
</dbReference>
<dbReference type="InParanoid" id="E9FX25"/>
<organism evidence="2 3">
    <name type="scientific">Daphnia pulex</name>
    <name type="common">Water flea</name>
    <dbReference type="NCBI Taxonomy" id="6669"/>
    <lineage>
        <taxon>Eukaryota</taxon>
        <taxon>Metazoa</taxon>
        <taxon>Ecdysozoa</taxon>
        <taxon>Arthropoda</taxon>
        <taxon>Crustacea</taxon>
        <taxon>Branchiopoda</taxon>
        <taxon>Diplostraca</taxon>
        <taxon>Cladocera</taxon>
        <taxon>Anomopoda</taxon>
        <taxon>Daphniidae</taxon>
        <taxon>Daphnia</taxon>
    </lineage>
</organism>
<dbReference type="PANTHER" id="PTHR21538:SF24">
    <property type="entry name" value="PH DOMAIN-CONTAINING PROTEIN"/>
    <property type="match status" value="1"/>
</dbReference>
<dbReference type="OrthoDB" id="5817051at2759"/>
<dbReference type="KEGG" id="dpx:DAPPUDRAFT_23978"/>
<evidence type="ECO:0000313" key="2">
    <source>
        <dbReference type="EMBL" id="EFX87997.1"/>
    </source>
</evidence>
<evidence type="ECO:0000259" key="1">
    <source>
        <dbReference type="Pfam" id="PF08174"/>
    </source>
</evidence>
<name>E9FX25_DAPPU</name>
<dbReference type="AlphaFoldDB" id="E9FX25"/>
<dbReference type="InterPro" id="IPR051364">
    <property type="entry name" value="Cytokinesis/Rho-signaling"/>
</dbReference>
<keyword evidence="3" id="KW-1185">Reference proteome</keyword>
<proteinExistence type="predicted"/>
<feature type="domain" description="Anillin homology" evidence="1">
    <location>
        <begin position="65"/>
        <end position="210"/>
    </location>
</feature>